<keyword evidence="2" id="KW-0449">Lipoprotein</keyword>
<feature type="chain" id="PRO_5038205367" description="Outer membrane lipoprotein Blc" evidence="2">
    <location>
        <begin position="30"/>
        <end position="202"/>
    </location>
</feature>
<keyword evidence="2" id="KW-0732">Signal</keyword>
<dbReference type="PANTHER" id="PTHR10612:SF34">
    <property type="entry name" value="APOLIPOPROTEIN D"/>
    <property type="match status" value="1"/>
</dbReference>
<dbReference type="SUPFAM" id="SSF50814">
    <property type="entry name" value="Lipocalins"/>
    <property type="match status" value="1"/>
</dbReference>
<feature type="signal peptide" evidence="2">
    <location>
        <begin position="1"/>
        <end position="29"/>
    </location>
</feature>
<dbReference type="AlphaFoldDB" id="A0A919AV36"/>
<keyword evidence="5" id="KW-1185">Reference proteome</keyword>
<dbReference type="GO" id="GO:0009279">
    <property type="term" value="C:cell outer membrane"/>
    <property type="evidence" value="ECO:0007669"/>
    <property type="project" value="UniProtKB-SubCell"/>
</dbReference>
<dbReference type="PROSITE" id="PS00213">
    <property type="entry name" value="LIPOCALIN"/>
    <property type="match status" value="1"/>
</dbReference>
<dbReference type="PIRSF" id="PIRSF036893">
    <property type="entry name" value="Lipocalin_ApoD"/>
    <property type="match status" value="1"/>
</dbReference>
<sequence>MKHPLSTMSVVAMMAAMTLTVSHTTAAQAEDKTPPLPVVSSVDLTKYAGKWYEIARIDHRFQKDCVNSTAEYELRDDGDIKVTNRCDVIGKEKTKEAVGRAWVVDKDTNSKLKVQFILTFLKLPFLSGNYWVIDLDEDYKVAVVGDPSRKYLWILSRTPTLPQEQIDALTTKAVQLGYDLTDIIYNRDLRERQHASLETNRD</sequence>
<evidence type="ECO:0000313" key="5">
    <source>
        <dbReference type="Proteomes" id="UP000630923"/>
    </source>
</evidence>
<comment type="similarity">
    <text evidence="1 2">Belongs to the calycin superfamily. Lipocalin family.</text>
</comment>
<dbReference type="InterPro" id="IPR022271">
    <property type="entry name" value="Lipocalin_ApoD"/>
</dbReference>
<comment type="caution">
    <text evidence="4">The sequence shown here is derived from an EMBL/GenBank/DDBJ whole genome shotgun (WGS) entry which is preliminary data.</text>
</comment>
<comment type="subunit">
    <text evidence="2">Homodimer.</text>
</comment>
<dbReference type="RefSeq" id="WP_191252456.1">
    <property type="nucleotide sequence ID" value="NZ_BNCI01000002.1"/>
</dbReference>
<dbReference type="EMBL" id="BNCI01000002">
    <property type="protein sequence ID" value="GHF24976.1"/>
    <property type="molecule type" value="Genomic_DNA"/>
</dbReference>
<dbReference type="PRINTS" id="PR01171">
    <property type="entry name" value="BCTLIPOCALIN"/>
</dbReference>
<dbReference type="InterPro" id="IPR047202">
    <property type="entry name" value="Lipocalin_Blc-like_dom"/>
</dbReference>
<comment type="function">
    <text evidence="2">Involved in the storage or transport of lipids necessary for membrane maintenance under stressful conditions. Displays a binding preference for lysophospholipids.</text>
</comment>
<evidence type="ECO:0000256" key="1">
    <source>
        <dbReference type="ARBA" id="ARBA00006889"/>
    </source>
</evidence>
<dbReference type="Proteomes" id="UP000630923">
    <property type="component" value="Unassembled WGS sequence"/>
</dbReference>
<name>A0A919AV36_9PROT</name>
<gene>
    <name evidence="4" type="ORF">GCM10017044_19680</name>
</gene>
<organism evidence="4 5">
    <name type="scientific">Kordiimonas sediminis</name>
    <dbReference type="NCBI Taxonomy" id="1735581"/>
    <lineage>
        <taxon>Bacteria</taxon>
        <taxon>Pseudomonadati</taxon>
        <taxon>Pseudomonadota</taxon>
        <taxon>Alphaproteobacteria</taxon>
        <taxon>Kordiimonadales</taxon>
        <taxon>Kordiimonadaceae</taxon>
        <taxon>Kordiimonas</taxon>
    </lineage>
</organism>
<reference evidence="4" key="2">
    <citation type="submission" date="2020-09" db="EMBL/GenBank/DDBJ databases">
        <authorList>
            <person name="Sun Q."/>
            <person name="Kim S."/>
        </authorList>
    </citation>
    <scope>NUCLEOTIDE SEQUENCE</scope>
    <source>
        <strain evidence="4">KCTC 42590</strain>
    </source>
</reference>
<dbReference type="Gene3D" id="2.40.128.20">
    <property type="match status" value="1"/>
</dbReference>
<dbReference type="InterPro" id="IPR000566">
    <property type="entry name" value="Lipocln_cytosolic_FA-bd_dom"/>
</dbReference>
<proteinExistence type="inferred from homology"/>
<protein>
    <recommendedName>
        <fullName evidence="2">Outer membrane lipoprotein Blc</fullName>
    </recommendedName>
</protein>
<dbReference type="InterPro" id="IPR022272">
    <property type="entry name" value="Lipocalin_CS"/>
</dbReference>
<dbReference type="InterPro" id="IPR012674">
    <property type="entry name" value="Calycin"/>
</dbReference>
<evidence type="ECO:0000256" key="2">
    <source>
        <dbReference type="PIRNR" id="PIRNR036893"/>
    </source>
</evidence>
<keyword evidence="2" id="KW-0446">Lipid-binding</keyword>
<dbReference type="GO" id="GO:0006950">
    <property type="term" value="P:response to stress"/>
    <property type="evidence" value="ECO:0007669"/>
    <property type="project" value="UniProtKB-ARBA"/>
</dbReference>
<reference evidence="4" key="1">
    <citation type="journal article" date="2014" name="Int. J. Syst. Evol. Microbiol.">
        <title>Complete genome sequence of Corynebacterium casei LMG S-19264T (=DSM 44701T), isolated from a smear-ripened cheese.</title>
        <authorList>
            <consortium name="US DOE Joint Genome Institute (JGI-PGF)"/>
            <person name="Walter F."/>
            <person name="Albersmeier A."/>
            <person name="Kalinowski J."/>
            <person name="Ruckert C."/>
        </authorList>
    </citation>
    <scope>NUCLEOTIDE SEQUENCE</scope>
    <source>
        <strain evidence="4">KCTC 42590</strain>
    </source>
</reference>
<keyword evidence="2" id="KW-0998">Cell outer membrane</keyword>
<dbReference type="InterPro" id="IPR002446">
    <property type="entry name" value="Lipocalin_bac"/>
</dbReference>
<comment type="subcellular location">
    <subcellularLocation>
        <location evidence="2">Cell outer membrane</location>
    </subcellularLocation>
</comment>
<evidence type="ECO:0000313" key="4">
    <source>
        <dbReference type="EMBL" id="GHF24976.1"/>
    </source>
</evidence>
<dbReference type="PANTHER" id="PTHR10612">
    <property type="entry name" value="APOLIPOPROTEIN D"/>
    <property type="match status" value="1"/>
</dbReference>
<accession>A0A919AV36</accession>
<evidence type="ECO:0000259" key="3">
    <source>
        <dbReference type="Pfam" id="PF08212"/>
    </source>
</evidence>
<feature type="domain" description="Lipocalin/cytosolic fatty-acid binding" evidence="3">
    <location>
        <begin position="42"/>
        <end position="185"/>
    </location>
</feature>
<dbReference type="Pfam" id="PF08212">
    <property type="entry name" value="Lipocalin_2"/>
    <property type="match status" value="1"/>
</dbReference>
<keyword evidence="2" id="KW-0472">Membrane</keyword>
<dbReference type="CDD" id="cd19438">
    <property type="entry name" value="lipocalin_Blc-like"/>
    <property type="match status" value="1"/>
</dbReference>
<dbReference type="GO" id="GO:0008289">
    <property type="term" value="F:lipid binding"/>
    <property type="evidence" value="ECO:0007669"/>
    <property type="project" value="UniProtKB-UniRule"/>
</dbReference>